<accession>A0A9Q0NDW6</accession>
<feature type="region of interest" description="Disordered" evidence="1">
    <location>
        <begin position="1"/>
        <end position="30"/>
    </location>
</feature>
<evidence type="ECO:0000313" key="3">
    <source>
        <dbReference type="Proteomes" id="UP001151699"/>
    </source>
</evidence>
<proteinExistence type="predicted"/>
<gene>
    <name evidence="2" type="ORF">Bhyg_03110</name>
</gene>
<dbReference type="Proteomes" id="UP001151699">
    <property type="component" value="Chromosome A"/>
</dbReference>
<dbReference type="AlphaFoldDB" id="A0A9Q0NDW6"/>
<reference evidence="2" key="1">
    <citation type="submission" date="2022-07" db="EMBL/GenBank/DDBJ databases">
        <authorList>
            <person name="Trinca V."/>
            <person name="Uliana J.V.C."/>
            <person name="Torres T.T."/>
            <person name="Ward R.J."/>
            <person name="Monesi N."/>
        </authorList>
    </citation>
    <scope>NUCLEOTIDE SEQUENCE</scope>
    <source>
        <strain evidence="2">HSMRA1968</strain>
        <tissue evidence="2">Whole embryos</tissue>
    </source>
</reference>
<organism evidence="2 3">
    <name type="scientific">Pseudolycoriella hygida</name>
    <dbReference type="NCBI Taxonomy" id="35572"/>
    <lineage>
        <taxon>Eukaryota</taxon>
        <taxon>Metazoa</taxon>
        <taxon>Ecdysozoa</taxon>
        <taxon>Arthropoda</taxon>
        <taxon>Hexapoda</taxon>
        <taxon>Insecta</taxon>
        <taxon>Pterygota</taxon>
        <taxon>Neoptera</taxon>
        <taxon>Endopterygota</taxon>
        <taxon>Diptera</taxon>
        <taxon>Nematocera</taxon>
        <taxon>Sciaroidea</taxon>
        <taxon>Sciaridae</taxon>
        <taxon>Pseudolycoriella</taxon>
    </lineage>
</organism>
<evidence type="ECO:0000256" key="1">
    <source>
        <dbReference type="SAM" id="MobiDB-lite"/>
    </source>
</evidence>
<name>A0A9Q0NDW6_9DIPT</name>
<evidence type="ECO:0000313" key="2">
    <source>
        <dbReference type="EMBL" id="KAJ6647886.1"/>
    </source>
</evidence>
<comment type="caution">
    <text evidence="2">The sequence shown here is derived from an EMBL/GenBank/DDBJ whole genome shotgun (WGS) entry which is preliminary data.</text>
</comment>
<protein>
    <submittedName>
        <fullName evidence="2">Uncharacterized protein</fullName>
    </submittedName>
</protein>
<keyword evidence="3" id="KW-1185">Reference proteome</keyword>
<dbReference type="EMBL" id="WJQU01000001">
    <property type="protein sequence ID" value="KAJ6647886.1"/>
    <property type="molecule type" value="Genomic_DNA"/>
</dbReference>
<sequence>MDVEIDKSTSSSNMASNAKRERVNSPDTGNIDIGALLKKEDLTSALENNDEINVEEELVENIIQLLDILSQVLSRFWGNIAQSWYMATSIIWQDDPDLQNYER</sequence>